<gene>
    <name evidence="1" type="ORF">ABE541_23035</name>
</gene>
<dbReference type="Proteomes" id="UP001409291">
    <property type="component" value="Unassembled WGS sequence"/>
</dbReference>
<comment type="caution">
    <text evidence="1">The sequence shown here is derived from an EMBL/GenBank/DDBJ whole genome shotgun (WGS) entry which is preliminary data.</text>
</comment>
<protein>
    <recommendedName>
        <fullName evidence="3">DUF4397 domain-containing protein</fullName>
    </recommendedName>
</protein>
<dbReference type="PROSITE" id="PS51257">
    <property type="entry name" value="PROKAR_LIPOPROTEIN"/>
    <property type="match status" value="1"/>
</dbReference>
<name>A0ABV0BZQ3_9SPHI</name>
<accession>A0ABV0BZQ3</accession>
<evidence type="ECO:0000313" key="2">
    <source>
        <dbReference type="Proteomes" id="UP001409291"/>
    </source>
</evidence>
<evidence type="ECO:0008006" key="3">
    <source>
        <dbReference type="Google" id="ProtNLM"/>
    </source>
</evidence>
<dbReference type="EMBL" id="JBDJNQ010000014">
    <property type="protein sequence ID" value="MEN5380161.1"/>
    <property type="molecule type" value="Genomic_DNA"/>
</dbReference>
<reference evidence="1 2" key="1">
    <citation type="submission" date="2024-04" db="EMBL/GenBank/DDBJ databases">
        <title>WGS of bacteria from Torrens River.</title>
        <authorList>
            <person name="Wyrsch E.R."/>
            <person name="Drigo B."/>
        </authorList>
    </citation>
    <scope>NUCLEOTIDE SEQUENCE [LARGE SCALE GENOMIC DNA]</scope>
    <source>
        <strain evidence="1 2">TWI391</strain>
    </source>
</reference>
<organism evidence="1 2">
    <name type="scientific">Sphingobacterium kitahiroshimense</name>
    <dbReference type="NCBI Taxonomy" id="470446"/>
    <lineage>
        <taxon>Bacteria</taxon>
        <taxon>Pseudomonadati</taxon>
        <taxon>Bacteroidota</taxon>
        <taxon>Sphingobacteriia</taxon>
        <taxon>Sphingobacteriales</taxon>
        <taxon>Sphingobacteriaceae</taxon>
        <taxon>Sphingobacterium</taxon>
    </lineage>
</organism>
<sequence>MKKYLRLLSLITVVTAGIFVTSCSKDKDDHQPVPAALFTMVNGYSGAKAVLYYADRNILQDPNFPLLYKSQSKVPLYPGSRKITITAGEGNLIDSTIVVKDSTVYSSFLYGSKLKPVQAITTDRVNKEIKKTESGLRFFNFSEGSDQVTLHIGDQAAPAAWTDRAKETQQSVTANEGFIAQKSGTFTVVAKNKAGKTLATREQIKLAENHYYSFILVGDPAQDSQSVYLGLVEQHAN</sequence>
<proteinExistence type="predicted"/>
<dbReference type="RefSeq" id="WP_346583046.1">
    <property type="nucleotide sequence ID" value="NZ_JBDJNQ010000014.1"/>
</dbReference>
<keyword evidence="2" id="KW-1185">Reference proteome</keyword>
<evidence type="ECO:0000313" key="1">
    <source>
        <dbReference type="EMBL" id="MEN5380161.1"/>
    </source>
</evidence>